<dbReference type="InterPro" id="IPR011761">
    <property type="entry name" value="ATP-grasp"/>
</dbReference>
<evidence type="ECO:0000256" key="15">
    <source>
        <dbReference type="PROSITE-ProRule" id="PRU00409"/>
    </source>
</evidence>
<dbReference type="EMBL" id="KV417521">
    <property type="protein sequence ID" value="KZP25403.1"/>
    <property type="molecule type" value="Genomic_DNA"/>
</dbReference>
<evidence type="ECO:0000259" key="16">
    <source>
        <dbReference type="PROSITE" id="PS50975"/>
    </source>
</evidence>
<evidence type="ECO:0000256" key="14">
    <source>
        <dbReference type="ARBA" id="ARBA00049057"/>
    </source>
</evidence>
<dbReference type="FunFam" id="3.40.50.20:FF:000006">
    <property type="entry name" value="Phosphoribosylamine--glycine ligase, chloroplastic"/>
    <property type="match status" value="1"/>
</dbReference>
<dbReference type="InterPro" id="IPR036921">
    <property type="entry name" value="PurM-like_N_sf"/>
</dbReference>
<dbReference type="Gene3D" id="3.90.650.10">
    <property type="entry name" value="PurM-like C-terminal domain"/>
    <property type="match status" value="1"/>
</dbReference>
<dbReference type="Gene3D" id="3.30.1330.10">
    <property type="entry name" value="PurM-like, N-terminal domain"/>
    <property type="match status" value="1"/>
</dbReference>
<dbReference type="Gene3D" id="3.30.1490.20">
    <property type="entry name" value="ATP-grasp fold, A domain"/>
    <property type="match status" value="1"/>
</dbReference>
<dbReference type="GO" id="GO:0005829">
    <property type="term" value="C:cytosol"/>
    <property type="evidence" value="ECO:0007669"/>
    <property type="project" value="TreeGrafter"/>
</dbReference>
<dbReference type="FunFam" id="3.90.600.10:FF:000001">
    <property type="entry name" value="Trifunctional purine biosynthetic protein adenosine-3"/>
    <property type="match status" value="1"/>
</dbReference>
<keyword evidence="4 17" id="KW-0436">Ligase</keyword>
<name>A0A166NUR8_9AGAM</name>
<dbReference type="Gene3D" id="3.90.600.10">
    <property type="entry name" value="Phosphoribosylglycinamide synthetase, C-terminal domain"/>
    <property type="match status" value="1"/>
</dbReference>
<evidence type="ECO:0000256" key="11">
    <source>
        <dbReference type="ARBA" id="ARBA00029388"/>
    </source>
</evidence>
<evidence type="ECO:0000256" key="6">
    <source>
        <dbReference type="ARBA" id="ARBA00022741"/>
    </source>
</evidence>
<dbReference type="InterPro" id="IPR016188">
    <property type="entry name" value="PurM-like_N"/>
</dbReference>
<dbReference type="InterPro" id="IPR036676">
    <property type="entry name" value="PurM-like_C_sf"/>
</dbReference>
<dbReference type="SMART" id="SM01210">
    <property type="entry name" value="GARS_C"/>
    <property type="match status" value="1"/>
</dbReference>
<comment type="similarity">
    <text evidence="3">In the N-terminal section; belongs to the GARS family.</text>
</comment>
<dbReference type="UniPathway" id="UPA00074">
    <property type="reaction ID" value="UER00125"/>
</dbReference>
<keyword evidence="5" id="KW-0479">Metal-binding</keyword>
<dbReference type="Gene3D" id="3.40.50.20">
    <property type="match status" value="1"/>
</dbReference>
<keyword evidence="18" id="KW-1185">Reference proteome</keyword>
<dbReference type="GO" id="GO:0004641">
    <property type="term" value="F:phosphoribosylformylglycinamidine cyclo-ligase activity"/>
    <property type="evidence" value="ECO:0007669"/>
    <property type="project" value="UniProtKB-EC"/>
</dbReference>
<dbReference type="Pfam" id="PF02843">
    <property type="entry name" value="GARS_C"/>
    <property type="match status" value="1"/>
</dbReference>
<dbReference type="GO" id="GO:0005524">
    <property type="term" value="F:ATP binding"/>
    <property type="evidence" value="ECO:0007669"/>
    <property type="project" value="UniProtKB-UniRule"/>
</dbReference>
<keyword evidence="6 15" id="KW-0547">Nucleotide-binding</keyword>
<dbReference type="PANTHER" id="PTHR10520">
    <property type="entry name" value="TRIFUNCTIONAL PURINE BIOSYNTHETIC PROTEIN ADENOSINE-3-RELATED"/>
    <property type="match status" value="1"/>
</dbReference>
<dbReference type="Pfam" id="PF02844">
    <property type="entry name" value="GARS_N"/>
    <property type="match status" value="1"/>
</dbReference>
<keyword evidence="10" id="KW-0511">Multifunctional enzyme</keyword>
<dbReference type="Pfam" id="PF01071">
    <property type="entry name" value="GARS_A"/>
    <property type="match status" value="1"/>
</dbReference>
<evidence type="ECO:0000256" key="13">
    <source>
        <dbReference type="ARBA" id="ARBA00047843"/>
    </source>
</evidence>
<sequence>MSMRILILGSGGREHALSWKLSRSELVDQIFVCPGNGGTAKELKTTNLDLPATDFPQLVEWAVKHDVTLIVPGPEQPLVDGVETHFRKVGIPVFGPSALAARMEGSKAFSKDFMARHAIPTAKYRTFASSEVDQAIAYVQTCGHKVVLKASGLAGGKGVLIPETTEEAVEGLKELMVANVFGAAGSEVVVEELLVGPEVSVLAFSDGYTIVPLPAAQDHKRIGEGDVGLNTGGMGAYAPAPVATPAVLELIMNETLRPTIDGMRKEGFPFVGMLFTGFMLTDSGPKVLEYNVRFGDPETEALVLLLREDVDLAAILLACAEHRLDSVEIAIREGYAVSVILASQGYPGDYPKGKEIQVGETPSNVVVFHAGTSVSGDKVVTSGGRVIAVTAYAPTLQDALDAVYSGVDKVSFEGKTFRRDIAHRALSAASQPAKGLTYAQAGVSVSNGNSLVEAIKPYVRSTRRPGADGEIGGFGGVFDLKATGYKDPVLVSGTDGVGTKLAVAVECGIHDLVGIDLVAMSVNDLLVQGAEPLYFLDYYGCSKLDVEIATQVVKGIAEGCTQAGCALIGGETAEMPGMYKPGDYDLAGFAVGAVERNLILPRPDIVPGDILLGLASSGPHSNGFSLIRKVISVAGLSYSSPCPWDDKLTLGRALLEPTRIYIKQVLPAVHAGLLKGMSHITGGGFVENIPRVLPKGTGCYVDASAWPLPAVWRFVMSNGGVEPLEMARTFNNGIGMVLVVGKDQVDEAIKSLQSAGEAEVYRIGEVTAGNGVEMRNLETWHSKTK</sequence>
<dbReference type="GO" id="GO:0006189">
    <property type="term" value="P:'de novo' IMP biosynthetic process"/>
    <property type="evidence" value="ECO:0007669"/>
    <property type="project" value="UniProtKB-UniPathway"/>
</dbReference>
<dbReference type="FunFam" id="3.30.1330.10:FF:000001">
    <property type="entry name" value="Phosphoribosylformylglycinamidine cyclo-ligase"/>
    <property type="match status" value="1"/>
</dbReference>
<dbReference type="PROSITE" id="PS50975">
    <property type="entry name" value="ATP_GRASP"/>
    <property type="match status" value="1"/>
</dbReference>
<dbReference type="InterPro" id="IPR020559">
    <property type="entry name" value="PRibGlycinamide_synth_CS"/>
</dbReference>
<comment type="catalytic activity">
    <reaction evidence="14">
        <text>2-formamido-N(1)-(5-O-phospho-beta-D-ribosyl)acetamidine + ATP = 5-amino-1-(5-phospho-beta-D-ribosyl)imidazole + ADP + phosphate + H(+)</text>
        <dbReference type="Rhea" id="RHEA:23032"/>
        <dbReference type="ChEBI" id="CHEBI:15378"/>
        <dbReference type="ChEBI" id="CHEBI:30616"/>
        <dbReference type="ChEBI" id="CHEBI:43474"/>
        <dbReference type="ChEBI" id="CHEBI:137981"/>
        <dbReference type="ChEBI" id="CHEBI:147287"/>
        <dbReference type="ChEBI" id="CHEBI:456216"/>
        <dbReference type="EC" id="6.3.3.1"/>
    </reaction>
</comment>
<dbReference type="GO" id="GO:0046084">
    <property type="term" value="P:adenine biosynthetic process"/>
    <property type="evidence" value="ECO:0007669"/>
    <property type="project" value="TreeGrafter"/>
</dbReference>
<dbReference type="InterPro" id="IPR011054">
    <property type="entry name" value="Rudment_hybrid_motif"/>
</dbReference>
<evidence type="ECO:0000256" key="1">
    <source>
        <dbReference type="ARBA" id="ARBA00004686"/>
    </source>
</evidence>
<evidence type="ECO:0000256" key="3">
    <source>
        <dbReference type="ARBA" id="ARBA00007423"/>
    </source>
</evidence>
<dbReference type="InterPro" id="IPR016185">
    <property type="entry name" value="PreATP-grasp_dom_sf"/>
</dbReference>
<comment type="pathway">
    <text evidence="1">Purine metabolism; IMP biosynthesis via de novo pathway; 5-amino-1-(5-phospho-D-ribosyl)imidazole from N(2)-formyl-N(1)-(5-phospho-D-ribosyl)glycinamide: step 2/2.</text>
</comment>
<comment type="similarity">
    <text evidence="12">In the C-terminal section; belongs to the AIR synthase family.</text>
</comment>
<evidence type="ECO:0000256" key="10">
    <source>
        <dbReference type="ARBA" id="ARBA00023268"/>
    </source>
</evidence>
<comment type="pathway">
    <text evidence="2">Purine metabolism; IMP biosynthesis via de novo pathway; N(1)-(5-phospho-D-ribosyl)glycinamide from 5-phospho-alpha-D-ribose 1-diphosphate: step 2/2.</text>
</comment>
<dbReference type="CDD" id="cd02196">
    <property type="entry name" value="PurM"/>
    <property type="match status" value="1"/>
</dbReference>
<feature type="domain" description="ATP-grasp" evidence="16">
    <location>
        <begin position="111"/>
        <end position="321"/>
    </location>
</feature>
<dbReference type="Gene3D" id="3.30.470.20">
    <property type="entry name" value="ATP-grasp fold, B domain"/>
    <property type="match status" value="1"/>
</dbReference>
<keyword evidence="7" id="KW-0658">Purine biosynthesis</keyword>
<dbReference type="SUPFAM" id="SSF55326">
    <property type="entry name" value="PurM N-terminal domain-like"/>
    <property type="match status" value="1"/>
</dbReference>
<dbReference type="GO" id="GO:0046872">
    <property type="term" value="F:metal ion binding"/>
    <property type="evidence" value="ECO:0007669"/>
    <property type="project" value="UniProtKB-KW"/>
</dbReference>
<evidence type="ECO:0000256" key="5">
    <source>
        <dbReference type="ARBA" id="ARBA00022723"/>
    </source>
</evidence>
<comment type="function">
    <text evidence="11">Catalyzes the second and fifth step in the 'de novo' purine biosynthesis pathway; contains phosphoribosylamine--glycine ligase (GARS) and phosphoribosylformylglycinamidine cyclo-ligase (AIRS) activities.</text>
</comment>
<dbReference type="Pfam" id="PF00586">
    <property type="entry name" value="AIRS"/>
    <property type="match status" value="1"/>
</dbReference>
<dbReference type="FunFam" id="3.30.470.20:FF:000018">
    <property type="entry name" value="Trifunctional purine biosynthetic protein adenosine-3"/>
    <property type="match status" value="1"/>
</dbReference>
<proteinExistence type="inferred from homology"/>
<dbReference type="SUPFAM" id="SSF56059">
    <property type="entry name" value="Glutathione synthetase ATP-binding domain-like"/>
    <property type="match status" value="1"/>
</dbReference>
<keyword evidence="8 15" id="KW-0067">ATP-binding</keyword>
<dbReference type="FunFam" id="3.90.650.10:FF:000019">
    <property type="entry name" value="Trifunctional purine biosynthetic protein adenosine-3"/>
    <property type="match status" value="1"/>
</dbReference>
<dbReference type="HAMAP" id="MF_00138">
    <property type="entry name" value="GARS"/>
    <property type="match status" value="1"/>
</dbReference>
<evidence type="ECO:0000313" key="17">
    <source>
        <dbReference type="EMBL" id="KZP25403.1"/>
    </source>
</evidence>
<evidence type="ECO:0000256" key="4">
    <source>
        <dbReference type="ARBA" id="ARBA00022598"/>
    </source>
</evidence>
<dbReference type="Pfam" id="PF02769">
    <property type="entry name" value="AIRS_C"/>
    <property type="match status" value="1"/>
</dbReference>
<protein>
    <submittedName>
        <fullName evidence="17">Phosphoribosylamine--glycine ligase</fullName>
    </submittedName>
</protein>
<dbReference type="SMART" id="SM01209">
    <property type="entry name" value="GARS_A"/>
    <property type="match status" value="1"/>
</dbReference>
<dbReference type="InterPro" id="IPR020561">
    <property type="entry name" value="PRibGlycinamid_synth_ATP-grasp"/>
</dbReference>
<dbReference type="InterPro" id="IPR020562">
    <property type="entry name" value="PRibGlycinamide_synth_N"/>
</dbReference>
<dbReference type="PROSITE" id="PS00184">
    <property type="entry name" value="GARS"/>
    <property type="match status" value="1"/>
</dbReference>
<dbReference type="InterPro" id="IPR013815">
    <property type="entry name" value="ATP_grasp_subdomain_1"/>
</dbReference>
<evidence type="ECO:0000256" key="12">
    <source>
        <dbReference type="ARBA" id="ARBA00029444"/>
    </source>
</evidence>
<dbReference type="PANTHER" id="PTHR10520:SF12">
    <property type="entry name" value="TRIFUNCTIONAL PURINE BIOSYNTHETIC PROTEIN ADENOSINE-3"/>
    <property type="match status" value="1"/>
</dbReference>
<keyword evidence="9" id="KW-0464">Manganese</keyword>
<dbReference type="HAMAP" id="MF_00741">
    <property type="entry name" value="AIRS"/>
    <property type="match status" value="1"/>
</dbReference>
<dbReference type="InterPro" id="IPR000115">
    <property type="entry name" value="PRibGlycinamide_synth"/>
</dbReference>
<dbReference type="InterPro" id="IPR004733">
    <property type="entry name" value="PurM_cligase"/>
</dbReference>
<dbReference type="SUPFAM" id="SSF56042">
    <property type="entry name" value="PurM C-terminal domain-like"/>
    <property type="match status" value="1"/>
</dbReference>
<dbReference type="NCBIfam" id="TIGR00878">
    <property type="entry name" value="purM"/>
    <property type="match status" value="1"/>
</dbReference>
<evidence type="ECO:0000256" key="2">
    <source>
        <dbReference type="ARBA" id="ARBA00005174"/>
    </source>
</evidence>
<accession>A0A166NUR8</accession>
<comment type="catalytic activity">
    <reaction evidence="13">
        <text>5-phospho-beta-D-ribosylamine + glycine + ATP = N(1)-(5-phospho-beta-D-ribosyl)glycinamide + ADP + phosphate + H(+)</text>
        <dbReference type="Rhea" id="RHEA:17453"/>
        <dbReference type="ChEBI" id="CHEBI:15378"/>
        <dbReference type="ChEBI" id="CHEBI:30616"/>
        <dbReference type="ChEBI" id="CHEBI:43474"/>
        <dbReference type="ChEBI" id="CHEBI:57305"/>
        <dbReference type="ChEBI" id="CHEBI:58681"/>
        <dbReference type="ChEBI" id="CHEBI:143788"/>
        <dbReference type="ChEBI" id="CHEBI:456216"/>
        <dbReference type="EC" id="6.3.4.13"/>
    </reaction>
</comment>
<reference evidence="17 18" key="1">
    <citation type="journal article" date="2016" name="Mol. Biol. Evol.">
        <title>Comparative Genomics of Early-Diverging Mushroom-Forming Fungi Provides Insights into the Origins of Lignocellulose Decay Capabilities.</title>
        <authorList>
            <person name="Nagy L.G."/>
            <person name="Riley R."/>
            <person name="Tritt A."/>
            <person name="Adam C."/>
            <person name="Daum C."/>
            <person name="Floudas D."/>
            <person name="Sun H."/>
            <person name="Yadav J.S."/>
            <person name="Pangilinan J."/>
            <person name="Larsson K.H."/>
            <person name="Matsuura K."/>
            <person name="Barry K."/>
            <person name="Labutti K."/>
            <person name="Kuo R."/>
            <person name="Ohm R.A."/>
            <person name="Bhattacharya S.S."/>
            <person name="Shirouzu T."/>
            <person name="Yoshinaga Y."/>
            <person name="Martin F.M."/>
            <person name="Grigoriev I.V."/>
            <person name="Hibbett D.S."/>
        </authorList>
    </citation>
    <scope>NUCLEOTIDE SEQUENCE [LARGE SCALE GENOMIC DNA]</scope>
    <source>
        <strain evidence="17 18">CBS 109695</strain>
    </source>
</reference>
<dbReference type="AlphaFoldDB" id="A0A166NUR8"/>
<dbReference type="NCBIfam" id="TIGR00877">
    <property type="entry name" value="purD"/>
    <property type="match status" value="1"/>
</dbReference>
<organism evidence="17 18">
    <name type="scientific">Athelia psychrophila</name>
    <dbReference type="NCBI Taxonomy" id="1759441"/>
    <lineage>
        <taxon>Eukaryota</taxon>
        <taxon>Fungi</taxon>
        <taxon>Dikarya</taxon>
        <taxon>Basidiomycota</taxon>
        <taxon>Agaricomycotina</taxon>
        <taxon>Agaricomycetes</taxon>
        <taxon>Agaricomycetidae</taxon>
        <taxon>Atheliales</taxon>
        <taxon>Atheliaceae</taxon>
        <taxon>Athelia</taxon>
    </lineage>
</organism>
<dbReference type="STRING" id="436010.A0A166NUR8"/>
<evidence type="ECO:0000256" key="8">
    <source>
        <dbReference type="ARBA" id="ARBA00022840"/>
    </source>
</evidence>
<dbReference type="Proteomes" id="UP000076532">
    <property type="component" value="Unassembled WGS sequence"/>
</dbReference>
<dbReference type="GO" id="GO:0004637">
    <property type="term" value="F:phosphoribosylamine-glycine ligase activity"/>
    <property type="evidence" value="ECO:0007669"/>
    <property type="project" value="UniProtKB-EC"/>
</dbReference>
<gene>
    <name evidence="17" type="ORF">FIBSPDRAFT_734143</name>
</gene>
<dbReference type="InterPro" id="IPR010918">
    <property type="entry name" value="PurM-like_C_dom"/>
</dbReference>
<dbReference type="OrthoDB" id="2018833at2759"/>
<evidence type="ECO:0000313" key="18">
    <source>
        <dbReference type="Proteomes" id="UP000076532"/>
    </source>
</evidence>
<dbReference type="InterPro" id="IPR020560">
    <property type="entry name" value="PRibGlycinamide_synth_C-dom"/>
</dbReference>
<dbReference type="SUPFAM" id="SSF51246">
    <property type="entry name" value="Rudiment single hybrid motif"/>
    <property type="match status" value="1"/>
</dbReference>
<dbReference type="SUPFAM" id="SSF52440">
    <property type="entry name" value="PreATP-grasp domain"/>
    <property type="match status" value="1"/>
</dbReference>
<dbReference type="InterPro" id="IPR037123">
    <property type="entry name" value="PRibGlycinamide_synth_C_sf"/>
</dbReference>
<evidence type="ECO:0000256" key="7">
    <source>
        <dbReference type="ARBA" id="ARBA00022755"/>
    </source>
</evidence>
<evidence type="ECO:0000256" key="9">
    <source>
        <dbReference type="ARBA" id="ARBA00023211"/>
    </source>
</evidence>